<keyword evidence="2" id="KW-1185">Reference proteome</keyword>
<proteinExistence type="predicted"/>
<dbReference type="AlphaFoldDB" id="A0A2S0VU72"/>
<name>A0A2S0VU72_9ALTE</name>
<dbReference type="KEGG" id="cate:C2869_15675"/>
<evidence type="ECO:0000313" key="1">
    <source>
        <dbReference type="EMBL" id="AWB67774.1"/>
    </source>
</evidence>
<accession>A0A2S0VU72</accession>
<protein>
    <submittedName>
        <fullName evidence="1">Uncharacterized protein</fullName>
    </submittedName>
</protein>
<reference evidence="1 2" key="1">
    <citation type="submission" date="2018-01" db="EMBL/GenBank/DDBJ databases">
        <title>Genome sequence of a Cantenovulum-like bacteria.</title>
        <authorList>
            <person name="Tan W.R."/>
            <person name="Lau N.-S."/>
            <person name="Go F."/>
            <person name="Amirul A.-A.A."/>
        </authorList>
    </citation>
    <scope>NUCLEOTIDE SEQUENCE [LARGE SCALE GENOMIC DNA]</scope>
    <source>
        <strain evidence="1 2">CCB-QB4</strain>
    </source>
</reference>
<sequence>MKNVKQIFTLEELAKNSSSHSIPLKILMLADTKHSAVVVNDHIKGITEFSKHQYHIENPIFNEKLAYSIELANFDCVFIHYSICILLDTYIHQKLREKLINFQGIKIVNIQDEYRWINQIKHSMVELGINGIVSAMSAELIEKVYGCNLLNGVIKVDSLPGYVSSELLSITPKPINERKVDVVYRGRKLQYWLGELAQEKHQIAAKARKYMSNKGYIYDIESDETKRIYGNDWFDFIQQSKCTLGVEGGASIFDFDGSIEQEVREYIDNRPDASFEEVSKNILYKYEGNIVCKRISPRIFEAIALGTVQILFEGEYDNILIPNVHYLELKKDFSNFPDILEKLKDLDFLQGIADAARNDIVCSNKYHFSLLGRGIDGMIDVINRGRSEFCVSLNC</sequence>
<gene>
    <name evidence="1" type="ORF">C2869_15675</name>
</gene>
<organism evidence="1 2">
    <name type="scientific">Saccharobesus litoralis</name>
    <dbReference type="NCBI Taxonomy" id="2172099"/>
    <lineage>
        <taxon>Bacteria</taxon>
        <taxon>Pseudomonadati</taxon>
        <taxon>Pseudomonadota</taxon>
        <taxon>Gammaproteobacteria</taxon>
        <taxon>Alteromonadales</taxon>
        <taxon>Alteromonadaceae</taxon>
        <taxon>Saccharobesus</taxon>
    </lineage>
</organism>
<dbReference type="OrthoDB" id="8641800at2"/>
<dbReference type="RefSeq" id="WP_108603842.1">
    <property type="nucleotide sequence ID" value="NZ_CP026604.1"/>
</dbReference>
<dbReference type="Proteomes" id="UP000244441">
    <property type="component" value="Chromosome"/>
</dbReference>
<dbReference type="EMBL" id="CP026604">
    <property type="protein sequence ID" value="AWB67774.1"/>
    <property type="molecule type" value="Genomic_DNA"/>
</dbReference>
<evidence type="ECO:0000313" key="2">
    <source>
        <dbReference type="Proteomes" id="UP000244441"/>
    </source>
</evidence>